<dbReference type="Proteomes" id="UP000631312">
    <property type="component" value="Unassembled WGS sequence"/>
</dbReference>
<feature type="domain" description="Methyltransferase type 11" evidence="1">
    <location>
        <begin position="90"/>
        <end position="181"/>
    </location>
</feature>
<keyword evidence="3" id="KW-0489">Methyltransferase</keyword>
<keyword evidence="5" id="KW-1185">Reference proteome</keyword>
<dbReference type="Proteomes" id="UP000590511">
    <property type="component" value="Unassembled WGS sequence"/>
</dbReference>
<dbReference type="InterPro" id="IPR050508">
    <property type="entry name" value="Methyltransf_Superfamily"/>
</dbReference>
<comment type="caution">
    <text evidence="3">The sequence shown here is derived from an EMBL/GenBank/DDBJ whole genome shotgun (WGS) entry which is preliminary data.</text>
</comment>
<reference evidence="3 4" key="1">
    <citation type="submission" date="2020-08" db="EMBL/GenBank/DDBJ databases">
        <title>Sequencing the genomes of 1000 actinobacteria strains.</title>
        <authorList>
            <person name="Klenk H.-P."/>
        </authorList>
    </citation>
    <scope>NUCLEOTIDE SEQUENCE [LARGE SCALE GENOMIC DNA]</scope>
    <source>
        <strain evidence="3 4">DSM 43150</strain>
    </source>
</reference>
<dbReference type="CDD" id="cd02440">
    <property type="entry name" value="AdoMet_MTases"/>
    <property type="match status" value="1"/>
</dbReference>
<evidence type="ECO:0000259" key="1">
    <source>
        <dbReference type="Pfam" id="PF08241"/>
    </source>
</evidence>
<proteinExistence type="predicted"/>
<dbReference type="PANTHER" id="PTHR42912">
    <property type="entry name" value="METHYLTRANSFERASE"/>
    <property type="match status" value="1"/>
</dbReference>
<dbReference type="AlphaFoldDB" id="A0A7W7ML15"/>
<dbReference type="EMBL" id="JACHNC010000001">
    <property type="protein sequence ID" value="MBB4754053.1"/>
    <property type="molecule type" value="Genomic_DNA"/>
</dbReference>
<protein>
    <submittedName>
        <fullName evidence="3">SAM-dependent methyltransferase</fullName>
    </submittedName>
</protein>
<organism evidence="3 4">
    <name type="scientific">Actinoplanes lobatus</name>
    <dbReference type="NCBI Taxonomy" id="113568"/>
    <lineage>
        <taxon>Bacteria</taxon>
        <taxon>Bacillati</taxon>
        <taxon>Actinomycetota</taxon>
        <taxon>Actinomycetes</taxon>
        <taxon>Micromonosporales</taxon>
        <taxon>Micromonosporaceae</taxon>
        <taxon>Actinoplanes</taxon>
    </lineage>
</organism>
<evidence type="ECO:0000313" key="4">
    <source>
        <dbReference type="Proteomes" id="UP000590511"/>
    </source>
</evidence>
<evidence type="ECO:0000313" key="3">
    <source>
        <dbReference type="EMBL" id="MBB4754053.1"/>
    </source>
</evidence>
<dbReference type="EMBL" id="BOMP01000055">
    <property type="protein sequence ID" value="GIE40891.1"/>
    <property type="molecule type" value="Genomic_DNA"/>
</dbReference>
<dbReference type="GO" id="GO:0032259">
    <property type="term" value="P:methylation"/>
    <property type="evidence" value="ECO:0007669"/>
    <property type="project" value="UniProtKB-KW"/>
</dbReference>
<dbReference type="GO" id="GO:0008757">
    <property type="term" value="F:S-adenosylmethionine-dependent methyltransferase activity"/>
    <property type="evidence" value="ECO:0007669"/>
    <property type="project" value="InterPro"/>
</dbReference>
<dbReference type="SUPFAM" id="SSF53335">
    <property type="entry name" value="S-adenosyl-L-methionine-dependent methyltransferases"/>
    <property type="match status" value="1"/>
</dbReference>
<dbReference type="RefSeq" id="WP_203832572.1">
    <property type="nucleotide sequence ID" value="NZ_BOMP01000055.1"/>
</dbReference>
<dbReference type="InterPro" id="IPR029063">
    <property type="entry name" value="SAM-dependent_MTases_sf"/>
</dbReference>
<keyword evidence="3" id="KW-0808">Transferase</keyword>
<reference evidence="2 5" key="2">
    <citation type="submission" date="2021-01" db="EMBL/GenBank/DDBJ databases">
        <title>Whole genome shotgun sequence of Actinoplanes lobatus NBRC 12513.</title>
        <authorList>
            <person name="Komaki H."/>
            <person name="Tamura T."/>
        </authorList>
    </citation>
    <scope>NUCLEOTIDE SEQUENCE [LARGE SCALE GENOMIC DNA]</scope>
    <source>
        <strain evidence="2 5">NBRC 12513</strain>
    </source>
</reference>
<evidence type="ECO:0000313" key="5">
    <source>
        <dbReference type="Proteomes" id="UP000631312"/>
    </source>
</evidence>
<dbReference type="Gene3D" id="3.40.50.150">
    <property type="entry name" value="Vaccinia Virus protein VP39"/>
    <property type="match status" value="1"/>
</dbReference>
<evidence type="ECO:0000313" key="2">
    <source>
        <dbReference type="EMBL" id="GIE40891.1"/>
    </source>
</evidence>
<name>A0A7W7ML15_9ACTN</name>
<gene>
    <name evidence="2" type="ORF">Alo02nite_37890</name>
    <name evidence="3" type="ORF">BJ964_008214</name>
</gene>
<sequence>MRELTMGIVGLALLRTATTADDGFVAARTAELRRLAQPEPAAGKPLTEFAPAEGYAAWAARYDTLPNFVIAAEEPVVADLMAGLPPGYALDAACGTGRHAARLSALGHDVVGVDQSPQMLAKAAGKVPAARFETGSLEKLPLPDASFDVVVCALALAHVAELSRAVGELRRVLVPGGRLIVTDPHPFMTLLQGPAMFVRPEGGLGFVPYHVHLASDYLAAFADHGLVVRTCREPLFAGPLPPGGYEEKVADAAMAAWKDMPAAIVWEAVAS</sequence>
<accession>A0A7W7ML15</accession>
<dbReference type="InterPro" id="IPR013216">
    <property type="entry name" value="Methyltransf_11"/>
</dbReference>
<dbReference type="Pfam" id="PF08241">
    <property type="entry name" value="Methyltransf_11"/>
    <property type="match status" value="1"/>
</dbReference>